<name>A0A9P5CE48_9HYPO</name>
<accession>A0A9P5CE48</accession>
<comment type="caution">
    <text evidence="2">The sequence shown here is derived from an EMBL/GenBank/DDBJ whole genome shotgun (WGS) entry which is preliminary data.</text>
</comment>
<sequence length="204" mass="22145">MAIGDHKTNSKASWSPIPTRGALRPVNFKAQGSEGNQYSYQASTTTEGASQEIWPMRIAVALAYGFGAVAVQYDTTKLGTPYSWYAVIWGVLGSAIPLSRTPAAVSTIGCQSGGGTWRMPSQLLPICKLVAVAPHQPITNVEADVFYLGARLYYQESLSFSTLALELFVYSSTGTISLRRLRFQAPDKALIITADQIMSVSQWQ</sequence>
<organism evidence="2 3">
    <name type="scientific">Trichoderma lentiforme</name>
    <dbReference type="NCBI Taxonomy" id="1567552"/>
    <lineage>
        <taxon>Eukaryota</taxon>
        <taxon>Fungi</taxon>
        <taxon>Dikarya</taxon>
        <taxon>Ascomycota</taxon>
        <taxon>Pezizomycotina</taxon>
        <taxon>Sordariomycetes</taxon>
        <taxon>Hypocreomycetidae</taxon>
        <taxon>Hypocreales</taxon>
        <taxon>Hypocreaceae</taxon>
        <taxon>Trichoderma</taxon>
    </lineage>
</organism>
<evidence type="ECO:0000313" key="3">
    <source>
        <dbReference type="Proteomes" id="UP000801864"/>
    </source>
</evidence>
<proteinExistence type="predicted"/>
<protein>
    <submittedName>
        <fullName evidence="2">Uncharacterized protein</fullName>
    </submittedName>
</protein>
<reference evidence="2 3" key="1">
    <citation type="submission" date="2018-06" db="EMBL/GenBank/DDBJ databases">
        <title>Genome analysis of cellulolytic fungus Trichoderma lentiforme CFAM-422.</title>
        <authorList>
            <person name="Steindorff A.S."/>
            <person name="Formighieri E.F."/>
            <person name="Midorikawa G.E.O."/>
            <person name="Tamietti M.S."/>
            <person name="Ramos E.Z."/>
            <person name="Silva A.S."/>
            <person name="Bon E.P.S."/>
            <person name="Mendes T.D."/>
            <person name="Damaso M.C.T."/>
            <person name="Favaro L.C.L."/>
        </authorList>
    </citation>
    <scope>NUCLEOTIDE SEQUENCE [LARGE SCALE GENOMIC DNA]</scope>
    <source>
        <strain evidence="2 3">CFAM-422</strain>
    </source>
</reference>
<dbReference type="EMBL" id="QLNT01000005">
    <property type="protein sequence ID" value="KAF3074100.1"/>
    <property type="molecule type" value="Genomic_DNA"/>
</dbReference>
<keyword evidence="3" id="KW-1185">Reference proteome</keyword>
<gene>
    <name evidence="2" type="ORF">CFAM422_003287</name>
</gene>
<evidence type="ECO:0000256" key="1">
    <source>
        <dbReference type="SAM" id="MobiDB-lite"/>
    </source>
</evidence>
<dbReference type="Proteomes" id="UP000801864">
    <property type="component" value="Unassembled WGS sequence"/>
</dbReference>
<evidence type="ECO:0000313" key="2">
    <source>
        <dbReference type="EMBL" id="KAF3074100.1"/>
    </source>
</evidence>
<dbReference type="AlphaFoldDB" id="A0A9P5CE48"/>
<feature type="region of interest" description="Disordered" evidence="1">
    <location>
        <begin position="1"/>
        <end position="20"/>
    </location>
</feature>